<evidence type="ECO:0000256" key="1">
    <source>
        <dbReference type="ARBA" id="ARBA00009275"/>
    </source>
</evidence>
<dbReference type="PANTHER" id="PTHR46124:SF2">
    <property type="entry name" value="D-AMINOACYL-TRNA DEACYLASE"/>
    <property type="match status" value="1"/>
</dbReference>
<dbReference type="NCBIfam" id="TIGR00010">
    <property type="entry name" value="YchF/TatD family DNA exonuclease"/>
    <property type="match status" value="1"/>
</dbReference>
<dbReference type="InterPro" id="IPR015991">
    <property type="entry name" value="TatD/YcfH-like"/>
</dbReference>
<dbReference type="Pfam" id="PF01026">
    <property type="entry name" value="TatD_DNase"/>
    <property type="match status" value="1"/>
</dbReference>
<dbReference type="PROSITE" id="PS01137">
    <property type="entry name" value="TATD_1"/>
    <property type="match status" value="1"/>
</dbReference>
<dbReference type="Proteomes" id="UP001055153">
    <property type="component" value="Unassembled WGS sequence"/>
</dbReference>
<keyword evidence="5" id="KW-1185">Reference proteome</keyword>
<name>A0ABQ4SJS6_9HYPH</name>
<keyword evidence="3 4" id="KW-0378">Hydrolase</keyword>
<evidence type="ECO:0000256" key="2">
    <source>
        <dbReference type="ARBA" id="ARBA00022723"/>
    </source>
</evidence>
<evidence type="ECO:0000256" key="3">
    <source>
        <dbReference type="ARBA" id="ARBA00022801"/>
    </source>
</evidence>
<comment type="caution">
    <text evidence="4">The sequence shown here is derived from an EMBL/GenBank/DDBJ whole genome shotgun (WGS) entry which is preliminary data.</text>
</comment>
<dbReference type="GO" id="GO:0016787">
    <property type="term" value="F:hydrolase activity"/>
    <property type="evidence" value="ECO:0007669"/>
    <property type="project" value="UniProtKB-KW"/>
</dbReference>
<sequence length="284" mass="30604">MLVDSHCHLDFPGLSERLPEVLARARAAGVTRMLTISTRVRQAAVYRGLAEAHPEILFTVGTHPHQAAEEPDVPAAEIAALSRHPRCVGIGEAGLDYHYDKAPRDVQARVFRTHIAAARETGLPLVIHARDADDDMAAILTEEMARGRFRAVLHCFSSGRRLAEIGVELGLYVSFSGILTFRRSEELRAIAASLPRDRLLVETDAPYLAPEPHRGKPNEPAYVARTAAVLAGTLGMTPDDLARLTTANFFALFDKALRAQPAGADAAHADAAHAGCAHPEAPIA</sequence>
<dbReference type="PROSITE" id="PS01090">
    <property type="entry name" value="TATD_2"/>
    <property type="match status" value="1"/>
</dbReference>
<comment type="similarity">
    <text evidence="1">Belongs to the metallo-dependent hydrolases superfamily. TatD-type hydrolase family.</text>
</comment>
<dbReference type="InterPro" id="IPR001130">
    <property type="entry name" value="TatD-like"/>
</dbReference>
<dbReference type="InterPro" id="IPR032466">
    <property type="entry name" value="Metal_Hydrolase"/>
</dbReference>
<dbReference type="RefSeq" id="WP_238239238.1">
    <property type="nucleotide sequence ID" value="NZ_BPQQ01000058.1"/>
</dbReference>
<evidence type="ECO:0000313" key="5">
    <source>
        <dbReference type="Proteomes" id="UP001055153"/>
    </source>
</evidence>
<keyword evidence="2" id="KW-0479">Metal-binding</keyword>
<organism evidence="4 5">
    <name type="scientific">Methylobacterium isbiliense</name>
    <dbReference type="NCBI Taxonomy" id="315478"/>
    <lineage>
        <taxon>Bacteria</taxon>
        <taxon>Pseudomonadati</taxon>
        <taxon>Pseudomonadota</taxon>
        <taxon>Alphaproteobacteria</taxon>
        <taxon>Hyphomicrobiales</taxon>
        <taxon>Methylobacteriaceae</taxon>
        <taxon>Methylobacterium</taxon>
    </lineage>
</organism>
<dbReference type="PIRSF" id="PIRSF005902">
    <property type="entry name" value="DNase_TatD"/>
    <property type="match status" value="1"/>
</dbReference>
<evidence type="ECO:0000313" key="4">
    <source>
        <dbReference type="EMBL" id="GJE02581.1"/>
    </source>
</evidence>
<reference evidence="4" key="2">
    <citation type="submission" date="2021-08" db="EMBL/GenBank/DDBJ databases">
        <authorList>
            <person name="Tani A."/>
            <person name="Ola A."/>
            <person name="Ogura Y."/>
            <person name="Katsura K."/>
            <person name="Hayashi T."/>
        </authorList>
    </citation>
    <scope>NUCLEOTIDE SEQUENCE</scope>
    <source>
        <strain evidence="4">DSM 17168</strain>
    </source>
</reference>
<dbReference type="PANTHER" id="PTHR46124">
    <property type="entry name" value="D-AMINOACYL-TRNA DEACYLASE"/>
    <property type="match status" value="1"/>
</dbReference>
<dbReference type="InterPro" id="IPR018228">
    <property type="entry name" value="DNase_TatD-rel_CS"/>
</dbReference>
<gene>
    <name evidence="4" type="primary">ycfH</name>
    <name evidence="4" type="ORF">GMJLKIPL_4530</name>
</gene>
<reference evidence="4" key="1">
    <citation type="journal article" date="2021" name="Front. Microbiol.">
        <title>Comprehensive Comparative Genomics and Phenotyping of Methylobacterium Species.</title>
        <authorList>
            <person name="Alessa O."/>
            <person name="Ogura Y."/>
            <person name="Fujitani Y."/>
            <person name="Takami H."/>
            <person name="Hayashi T."/>
            <person name="Sahin N."/>
            <person name="Tani A."/>
        </authorList>
    </citation>
    <scope>NUCLEOTIDE SEQUENCE</scope>
    <source>
        <strain evidence="4">DSM 17168</strain>
    </source>
</reference>
<protein>
    <submittedName>
        <fullName evidence="4">Metal-dependent hydrolase YcfH</fullName>
    </submittedName>
</protein>
<dbReference type="Gene3D" id="3.20.20.140">
    <property type="entry name" value="Metal-dependent hydrolases"/>
    <property type="match status" value="1"/>
</dbReference>
<proteinExistence type="inferred from homology"/>
<dbReference type="SUPFAM" id="SSF51556">
    <property type="entry name" value="Metallo-dependent hydrolases"/>
    <property type="match status" value="1"/>
</dbReference>
<accession>A0ABQ4SJS6</accession>
<dbReference type="EMBL" id="BPQQ01000058">
    <property type="protein sequence ID" value="GJE02581.1"/>
    <property type="molecule type" value="Genomic_DNA"/>
</dbReference>
<dbReference type="CDD" id="cd01310">
    <property type="entry name" value="TatD_DNAse"/>
    <property type="match status" value="1"/>
</dbReference>